<keyword evidence="2 4" id="KW-0378">Hydrolase</keyword>
<evidence type="ECO:0000256" key="1">
    <source>
        <dbReference type="ARBA" id="ARBA00010088"/>
    </source>
</evidence>
<dbReference type="AlphaFoldDB" id="A0AA37WGK5"/>
<feature type="domain" description="AB hydrolase-1" evidence="3">
    <location>
        <begin position="44"/>
        <end position="323"/>
    </location>
</feature>
<sequence>MMVISSCSWEVDTAEKFYDLFYVERNGAQMPIHVHGNIQSKTFILILHGGPGGNGLQYRPGVFQESLEESYALVYIDQRGQGMSQGQLDEKNLTLDEMIEDINAIISVLDHKYGTDNSLFLLGHSWGGTLGTAFLTTKDNQDNFKGWIEVDGAHDFDLLVKSQFRLVQKVAAEEMAMDRDTDFWNEFIDKLSEVDTFNITNENISELNALAFEAEGKLFDAEIIRDGTADYLNLESLTKSYLFSVNPLTSWMTGTFTNNYLTSEQDLFMTNLESELKKIHIPSLLLWGKYDFVVPAELGVQAFENIDTEDKKLVIFEESGHSPMTNEAKLFNGEVISFIEQYK</sequence>
<dbReference type="Proteomes" id="UP001156666">
    <property type="component" value="Unassembled WGS sequence"/>
</dbReference>
<comment type="similarity">
    <text evidence="1">Belongs to the peptidase S33 family.</text>
</comment>
<accession>A0AA37WGK5</accession>
<evidence type="ECO:0000256" key="2">
    <source>
        <dbReference type="ARBA" id="ARBA00022801"/>
    </source>
</evidence>
<evidence type="ECO:0000313" key="5">
    <source>
        <dbReference type="Proteomes" id="UP001156666"/>
    </source>
</evidence>
<dbReference type="PANTHER" id="PTHR43798">
    <property type="entry name" value="MONOACYLGLYCEROL LIPASE"/>
    <property type="match status" value="1"/>
</dbReference>
<reference evidence="4" key="1">
    <citation type="journal article" date="2014" name="Int. J. Syst. Evol. Microbiol.">
        <title>Complete genome sequence of Corynebacterium casei LMG S-19264T (=DSM 44701T), isolated from a smear-ripened cheese.</title>
        <authorList>
            <consortium name="US DOE Joint Genome Institute (JGI-PGF)"/>
            <person name="Walter F."/>
            <person name="Albersmeier A."/>
            <person name="Kalinowski J."/>
            <person name="Ruckert C."/>
        </authorList>
    </citation>
    <scope>NUCLEOTIDE SEQUENCE</scope>
    <source>
        <strain evidence="4">NBRC 108769</strain>
    </source>
</reference>
<keyword evidence="5" id="KW-1185">Reference proteome</keyword>
<name>A0AA37WGK5_9BACT</name>
<dbReference type="GO" id="GO:0008233">
    <property type="term" value="F:peptidase activity"/>
    <property type="evidence" value="ECO:0007669"/>
    <property type="project" value="InterPro"/>
</dbReference>
<dbReference type="GO" id="GO:0006508">
    <property type="term" value="P:proteolysis"/>
    <property type="evidence" value="ECO:0007669"/>
    <property type="project" value="InterPro"/>
</dbReference>
<dbReference type="Pfam" id="PF00561">
    <property type="entry name" value="Abhydrolase_1"/>
    <property type="match status" value="1"/>
</dbReference>
<dbReference type="EMBL" id="BSOH01000037">
    <property type="protein sequence ID" value="GLR20127.1"/>
    <property type="molecule type" value="Genomic_DNA"/>
</dbReference>
<proteinExistence type="inferred from homology"/>
<protein>
    <submittedName>
        <fullName evidence="4">Alpha/beta hydrolase</fullName>
    </submittedName>
</protein>
<reference evidence="4" key="2">
    <citation type="submission" date="2023-01" db="EMBL/GenBank/DDBJ databases">
        <title>Draft genome sequence of Portibacter lacus strain NBRC 108769.</title>
        <authorList>
            <person name="Sun Q."/>
            <person name="Mori K."/>
        </authorList>
    </citation>
    <scope>NUCLEOTIDE SEQUENCE</scope>
    <source>
        <strain evidence="4">NBRC 108769</strain>
    </source>
</reference>
<dbReference type="GO" id="GO:0016020">
    <property type="term" value="C:membrane"/>
    <property type="evidence" value="ECO:0007669"/>
    <property type="project" value="TreeGrafter"/>
</dbReference>
<dbReference type="Gene3D" id="3.40.50.1820">
    <property type="entry name" value="alpha/beta hydrolase"/>
    <property type="match status" value="1"/>
</dbReference>
<comment type="caution">
    <text evidence="4">The sequence shown here is derived from an EMBL/GenBank/DDBJ whole genome shotgun (WGS) entry which is preliminary data.</text>
</comment>
<dbReference type="PRINTS" id="PR00793">
    <property type="entry name" value="PROAMNOPTASE"/>
</dbReference>
<gene>
    <name evidence="4" type="ORF">GCM10007940_47430</name>
</gene>
<evidence type="ECO:0000259" key="3">
    <source>
        <dbReference type="Pfam" id="PF00561"/>
    </source>
</evidence>
<dbReference type="InterPro" id="IPR002410">
    <property type="entry name" value="Peptidase_S33"/>
</dbReference>
<dbReference type="InterPro" id="IPR000073">
    <property type="entry name" value="AB_hydrolase_1"/>
</dbReference>
<dbReference type="PANTHER" id="PTHR43798:SF33">
    <property type="entry name" value="HYDROLASE, PUTATIVE (AFU_ORTHOLOGUE AFUA_2G14860)-RELATED"/>
    <property type="match status" value="1"/>
</dbReference>
<evidence type="ECO:0000313" key="4">
    <source>
        <dbReference type="EMBL" id="GLR20127.1"/>
    </source>
</evidence>
<dbReference type="InterPro" id="IPR050266">
    <property type="entry name" value="AB_hydrolase_sf"/>
</dbReference>
<dbReference type="InterPro" id="IPR029058">
    <property type="entry name" value="AB_hydrolase_fold"/>
</dbReference>
<dbReference type="SUPFAM" id="SSF53474">
    <property type="entry name" value="alpha/beta-Hydrolases"/>
    <property type="match status" value="1"/>
</dbReference>
<organism evidence="4 5">
    <name type="scientific">Portibacter lacus</name>
    <dbReference type="NCBI Taxonomy" id="1099794"/>
    <lineage>
        <taxon>Bacteria</taxon>
        <taxon>Pseudomonadati</taxon>
        <taxon>Bacteroidota</taxon>
        <taxon>Saprospiria</taxon>
        <taxon>Saprospirales</taxon>
        <taxon>Haliscomenobacteraceae</taxon>
        <taxon>Portibacter</taxon>
    </lineage>
</organism>